<dbReference type="AlphaFoldDB" id="A0A1G2FXP2"/>
<gene>
    <name evidence="1" type="ORF">A2719_00150</name>
</gene>
<organism evidence="1 2">
    <name type="scientific">Candidatus Ryanbacteria bacterium RIFCSPHIGHO2_01_FULL_45_22</name>
    <dbReference type="NCBI Taxonomy" id="1802114"/>
    <lineage>
        <taxon>Bacteria</taxon>
        <taxon>Candidatus Ryaniibacteriota</taxon>
    </lineage>
</organism>
<dbReference type="EMBL" id="MHNK01000021">
    <property type="protein sequence ID" value="OGZ42845.1"/>
    <property type="molecule type" value="Genomic_DNA"/>
</dbReference>
<dbReference type="Gene3D" id="3.40.50.1240">
    <property type="entry name" value="Phosphoglycerate mutase-like"/>
    <property type="match status" value="1"/>
</dbReference>
<comment type="caution">
    <text evidence="1">The sequence shown here is derived from an EMBL/GenBank/DDBJ whole genome shotgun (WGS) entry which is preliminary data.</text>
</comment>
<proteinExistence type="predicted"/>
<dbReference type="Proteomes" id="UP000177480">
    <property type="component" value="Unassembled WGS sequence"/>
</dbReference>
<sequence length="146" mass="16689">MTFYLLRHGAYNEGEEVLNQRGLNQTKAALDYLNEKVTRPTIISSKGPRSQQTASFLAEEFRGTAKIVNWLDKPKENQNLDIDLILNRIKNTSTSTPILVTNGEFIYQFVKQLSEDRETENPLSPLVKGEVMLCEVCDESIQVEYF</sequence>
<dbReference type="InterPro" id="IPR029033">
    <property type="entry name" value="His_PPase_superfam"/>
</dbReference>
<reference evidence="1 2" key="1">
    <citation type="journal article" date="2016" name="Nat. Commun.">
        <title>Thousands of microbial genomes shed light on interconnected biogeochemical processes in an aquifer system.</title>
        <authorList>
            <person name="Anantharaman K."/>
            <person name="Brown C.T."/>
            <person name="Hug L.A."/>
            <person name="Sharon I."/>
            <person name="Castelle C.J."/>
            <person name="Probst A.J."/>
            <person name="Thomas B.C."/>
            <person name="Singh A."/>
            <person name="Wilkins M.J."/>
            <person name="Karaoz U."/>
            <person name="Brodie E.L."/>
            <person name="Williams K.H."/>
            <person name="Hubbard S.S."/>
            <person name="Banfield J.F."/>
        </authorList>
    </citation>
    <scope>NUCLEOTIDE SEQUENCE [LARGE SCALE GENOMIC DNA]</scope>
</reference>
<protein>
    <recommendedName>
        <fullName evidence="3">Phosphoglycerate mutase</fullName>
    </recommendedName>
</protein>
<dbReference type="SUPFAM" id="SSF53254">
    <property type="entry name" value="Phosphoglycerate mutase-like"/>
    <property type="match status" value="1"/>
</dbReference>
<name>A0A1G2FXP2_9BACT</name>
<evidence type="ECO:0008006" key="3">
    <source>
        <dbReference type="Google" id="ProtNLM"/>
    </source>
</evidence>
<dbReference type="STRING" id="1802114.A2719_00150"/>
<accession>A0A1G2FXP2</accession>
<evidence type="ECO:0000313" key="2">
    <source>
        <dbReference type="Proteomes" id="UP000177480"/>
    </source>
</evidence>
<evidence type="ECO:0000313" key="1">
    <source>
        <dbReference type="EMBL" id="OGZ42845.1"/>
    </source>
</evidence>